<dbReference type="AlphaFoldDB" id="A0A833VMF2"/>
<gene>
    <name evidence="1" type="ORF">FCM35_KLT05742</name>
</gene>
<evidence type="ECO:0000313" key="2">
    <source>
        <dbReference type="Proteomes" id="UP000623129"/>
    </source>
</evidence>
<name>A0A833VMF2_9POAL</name>
<dbReference type="OrthoDB" id="591487at2759"/>
<evidence type="ECO:0000313" key="1">
    <source>
        <dbReference type="EMBL" id="KAF3328664.1"/>
    </source>
</evidence>
<comment type="caution">
    <text evidence="1">The sequence shown here is derived from an EMBL/GenBank/DDBJ whole genome shotgun (WGS) entry which is preliminary data.</text>
</comment>
<dbReference type="SUPFAM" id="SSF117070">
    <property type="entry name" value="LEA14-like"/>
    <property type="match status" value="1"/>
</dbReference>
<proteinExistence type="predicted"/>
<protein>
    <submittedName>
        <fullName evidence="1">Desiccation-related protein LEA14</fullName>
    </submittedName>
</protein>
<dbReference type="Gene3D" id="2.60.40.1820">
    <property type="match status" value="1"/>
</dbReference>
<keyword evidence="2" id="KW-1185">Reference proteome</keyword>
<dbReference type="EMBL" id="SWLB01000015">
    <property type="protein sequence ID" value="KAF3328664.1"/>
    <property type="molecule type" value="Genomic_DNA"/>
</dbReference>
<reference evidence="1" key="1">
    <citation type="submission" date="2020-01" db="EMBL/GenBank/DDBJ databases">
        <title>Genome sequence of Kobresia littledalei, the first chromosome-level genome in the family Cyperaceae.</title>
        <authorList>
            <person name="Qu G."/>
        </authorList>
    </citation>
    <scope>NUCLEOTIDE SEQUENCE</scope>
    <source>
        <strain evidence="1">C.B.Clarke</strain>
        <tissue evidence="1">Leaf</tissue>
    </source>
</reference>
<dbReference type="Proteomes" id="UP000623129">
    <property type="component" value="Unassembled WGS sequence"/>
</dbReference>
<accession>A0A833VMF2</accession>
<organism evidence="1 2">
    <name type="scientific">Carex littledalei</name>
    <dbReference type="NCBI Taxonomy" id="544730"/>
    <lineage>
        <taxon>Eukaryota</taxon>
        <taxon>Viridiplantae</taxon>
        <taxon>Streptophyta</taxon>
        <taxon>Embryophyta</taxon>
        <taxon>Tracheophyta</taxon>
        <taxon>Spermatophyta</taxon>
        <taxon>Magnoliopsida</taxon>
        <taxon>Liliopsida</taxon>
        <taxon>Poales</taxon>
        <taxon>Cyperaceae</taxon>
        <taxon>Cyperoideae</taxon>
        <taxon>Cariceae</taxon>
        <taxon>Carex</taxon>
        <taxon>Carex subgen. Euthyceras</taxon>
    </lineage>
</organism>
<sequence>MAQFAQPEAHFISFKATDVTRDSLKFQLMIEVINPCDALLSISSAFYSMKISGTELVASRKVSCLIKVPKDTPTCLTIPVEVEEYEKYNFMRRHHNGDFDVEFDLTAEMTVEMQHGIEFKLHVAQAGPVEIPASRISNRSDFFLRPGYYFLG</sequence>